<dbReference type="InterPro" id="IPR045851">
    <property type="entry name" value="AMP-bd_C_sf"/>
</dbReference>
<comment type="catalytic activity">
    <reaction evidence="13">
        <text>a very long-chain fatty acid + ATP + CoA = a very long-chain fatty acyl-CoA + AMP + diphosphate</text>
        <dbReference type="Rhea" id="RHEA:54536"/>
        <dbReference type="ChEBI" id="CHEBI:30616"/>
        <dbReference type="ChEBI" id="CHEBI:33019"/>
        <dbReference type="ChEBI" id="CHEBI:57287"/>
        <dbReference type="ChEBI" id="CHEBI:58950"/>
        <dbReference type="ChEBI" id="CHEBI:138261"/>
        <dbReference type="ChEBI" id="CHEBI:456215"/>
    </reaction>
    <physiologicalReaction direction="left-to-right" evidence="13">
        <dbReference type="Rhea" id="RHEA:54537"/>
    </physiologicalReaction>
</comment>
<gene>
    <name evidence="20" type="ORF">AaeL_AAEL000572</name>
</gene>
<dbReference type="PANTHER" id="PTHR43107:SF21">
    <property type="entry name" value="FATTY ACID TRANSPORT PROTEIN 1, ISOFORM F-RELATED"/>
    <property type="match status" value="1"/>
</dbReference>
<feature type="domain" description="AMP-dependent synthetase/ligase" evidence="18">
    <location>
        <begin position="160"/>
        <end position="512"/>
    </location>
</feature>
<dbReference type="VEuPathDB" id="VectorBase:AAEL000572"/>
<evidence type="ECO:0000256" key="9">
    <source>
        <dbReference type="ARBA" id="ARBA00022989"/>
    </source>
</evidence>
<dbReference type="Pfam" id="PF00501">
    <property type="entry name" value="AMP-binding"/>
    <property type="match status" value="1"/>
</dbReference>
<keyword evidence="8" id="KW-0443">Lipid metabolism</keyword>
<evidence type="ECO:0000256" key="11">
    <source>
        <dbReference type="ARBA" id="ARBA00024484"/>
    </source>
</evidence>
<keyword evidence="7" id="KW-0547">Nucleotide-binding</keyword>
<evidence type="ECO:0000256" key="6">
    <source>
        <dbReference type="ARBA" id="ARBA00022692"/>
    </source>
</evidence>
<evidence type="ECO:0000256" key="3">
    <source>
        <dbReference type="ARBA" id="ARBA00022448"/>
    </source>
</evidence>
<feature type="transmembrane region" description="Helical" evidence="17">
    <location>
        <begin position="72"/>
        <end position="96"/>
    </location>
</feature>
<keyword evidence="6 17" id="KW-0812">Transmembrane</keyword>
<feature type="transmembrane region" description="Helical" evidence="17">
    <location>
        <begin position="368"/>
        <end position="390"/>
    </location>
</feature>
<dbReference type="PANTHER" id="PTHR43107">
    <property type="entry name" value="LONG-CHAIN FATTY ACID TRANSPORT PROTEIN"/>
    <property type="match status" value="1"/>
</dbReference>
<dbReference type="Pfam" id="PF13193">
    <property type="entry name" value="AMP-binding_C"/>
    <property type="match status" value="1"/>
</dbReference>
<feature type="region of interest" description="Disordered" evidence="16">
    <location>
        <begin position="44"/>
        <end position="65"/>
    </location>
</feature>
<evidence type="ECO:0000256" key="17">
    <source>
        <dbReference type="SAM" id="Phobius"/>
    </source>
</evidence>
<dbReference type="NCBIfam" id="NF006134">
    <property type="entry name" value="PRK08279.1"/>
    <property type="match status" value="1"/>
</dbReference>
<dbReference type="PROSITE" id="PS00455">
    <property type="entry name" value="AMP_BINDING"/>
    <property type="match status" value="1"/>
</dbReference>
<evidence type="ECO:0000313" key="21">
    <source>
        <dbReference type="Proteomes" id="UP000682892"/>
    </source>
</evidence>
<keyword evidence="9 17" id="KW-1133">Transmembrane helix</keyword>
<accession>Q17NU2</accession>
<dbReference type="GO" id="GO:0000166">
    <property type="term" value="F:nucleotide binding"/>
    <property type="evidence" value="ECO:0007669"/>
    <property type="project" value="UniProtKB-KW"/>
</dbReference>
<dbReference type="OMA" id="CELCEPN"/>
<dbReference type="SUPFAM" id="SSF56801">
    <property type="entry name" value="Acetyl-CoA synthetase-like"/>
    <property type="match status" value="1"/>
</dbReference>
<evidence type="ECO:0000256" key="7">
    <source>
        <dbReference type="ARBA" id="ARBA00022741"/>
    </source>
</evidence>
<evidence type="ECO:0000256" key="14">
    <source>
        <dbReference type="ARBA" id="ARBA00041297"/>
    </source>
</evidence>
<dbReference type="GO" id="GO:0005789">
    <property type="term" value="C:endoplasmic reticulum membrane"/>
    <property type="evidence" value="ECO:0007669"/>
    <property type="project" value="TreeGrafter"/>
</dbReference>
<dbReference type="FunFam" id="3.30.300.30:FF:000002">
    <property type="entry name" value="Long-chain fatty acid transport protein 1"/>
    <property type="match status" value="1"/>
</dbReference>
<reference evidence="20" key="3">
    <citation type="submission" date="2012-09" db="EMBL/GenBank/DDBJ databases">
        <authorList>
            <consortium name="VectorBase"/>
        </authorList>
    </citation>
    <scope>NUCLEOTIDE SEQUENCE</scope>
    <source>
        <strain evidence="20">Liverpool</strain>
    </source>
</reference>
<keyword evidence="5" id="KW-0436">Ligase</keyword>
<dbReference type="GO" id="GO:0005886">
    <property type="term" value="C:plasma membrane"/>
    <property type="evidence" value="ECO:0007669"/>
    <property type="project" value="UniProtKB-SubCell"/>
</dbReference>
<evidence type="ECO:0000256" key="10">
    <source>
        <dbReference type="ARBA" id="ARBA00023136"/>
    </source>
</evidence>
<reference evidence="20" key="2">
    <citation type="journal article" date="2007" name="Science">
        <title>Genome sequence of Aedes aegypti, a major arbovirus vector.</title>
        <authorList>
            <person name="Nene V."/>
            <person name="Wortman J.R."/>
            <person name="Lawson D."/>
            <person name="Haas B."/>
            <person name="Kodira C."/>
            <person name="Tu Z.J."/>
            <person name="Loftus B."/>
            <person name="Xi Z."/>
            <person name="Megy K."/>
            <person name="Grabherr M."/>
            <person name="Ren Q."/>
            <person name="Zdobnov E.M."/>
            <person name="Lobo N.F."/>
            <person name="Campbell K.S."/>
            <person name="Brown S.E."/>
            <person name="Bonaldo M.F."/>
            <person name="Zhu J."/>
            <person name="Sinkins S.P."/>
            <person name="Hogenkamp D.G."/>
            <person name="Amedeo P."/>
            <person name="Arensburger P."/>
            <person name="Atkinson P.W."/>
            <person name="Bidwell S."/>
            <person name="Biedler J."/>
            <person name="Birney E."/>
            <person name="Bruggner R.V."/>
            <person name="Costas J."/>
            <person name="Coy M.R."/>
            <person name="Crabtree J."/>
            <person name="Crawford M."/>
            <person name="Debruyn B."/>
            <person name="Decaprio D."/>
            <person name="Eiglmeier K."/>
            <person name="Eisenstadt E."/>
            <person name="El-Dorry H."/>
            <person name="Gelbart W.M."/>
            <person name="Gomes S.L."/>
            <person name="Hammond M."/>
            <person name="Hannick L.I."/>
            <person name="Hogan J.R."/>
            <person name="Holmes M.H."/>
            <person name="Jaffe D."/>
            <person name="Johnston J.S."/>
            <person name="Kennedy R.C."/>
            <person name="Koo H."/>
            <person name="Kravitz S."/>
            <person name="Kriventseva E.V."/>
            <person name="Kulp D."/>
            <person name="Labutti K."/>
            <person name="Lee E."/>
            <person name="Li S."/>
            <person name="Lovin D.D."/>
            <person name="Mao C."/>
            <person name="Mauceli E."/>
            <person name="Menck C.F."/>
            <person name="Miller J.R."/>
            <person name="Montgomery P."/>
            <person name="Mori A."/>
            <person name="Nascimento A.L."/>
            <person name="Naveira H.F."/>
            <person name="Nusbaum C."/>
            <person name="O'leary S."/>
            <person name="Orvis J."/>
            <person name="Pertea M."/>
            <person name="Quesneville H."/>
            <person name="Reidenbach K.R."/>
            <person name="Rogers Y.H."/>
            <person name="Roth C.W."/>
            <person name="Schneider J.R."/>
            <person name="Schatz M."/>
            <person name="Shumway M."/>
            <person name="Stanke M."/>
            <person name="Stinson E.O."/>
            <person name="Tubio J.M."/>
            <person name="Vanzee J.P."/>
            <person name="Verjovski-Almeida S."/>
            <person name="Werner D."/>
            <person name="White O."/>
            <person name="Wyder S."/>
            <person name="Zeng Q."/>
            <person name="Zhao Q."/>
            <person name="Zhao Y."/>
            <person name="Hill C.A."/>
            <person name="Raikhel A.S."/>
            <person name="Soares M.B."/>
            <person name="Knudson D.L."/>
            <person name="Lee N.H."/>
            <person name="Galagan J."/>
            <person name="Salzberg S.L."/>
            <person name="Paulsen I.T."/>
            <person name="Dimopoulos G."/>
            <person name="Collins F.H."/>
            <person name="Birren B."/>
            <person name="Fraser-Liggett C.M."/>
            <person name="Severson D.W."/>
        </authorList>
    </citation>
    <scope>NUCLEOTIDE SEQUENCE [LARGE SCALE GENOMIC DNA]</scope>
    <source>
        <strain evidence="20">Liverpool</strain>
    </source>
</reference>
<keyword evidence="10 17" id="KW-0472">Membrane</keyword>
<comment type="similarity">
    <text evidence="2">Belongs to the ATP-dependent AMP-binding enzyme family.</text>
</comment>
<dbReference type="Proteomes" id="UP000682892">
    <property type="component" value="Chromosome 1"/>
</dbReference>
<evidence type="ECO:0000256" key="12">
    <source>
        <dbReference type="ARBA" id="ARBA00026121"/>
    </source>
</evidence>
<dbReference type="InterPro" id="IPR025110">
    <property type="entry name" value="AMP-bd_C"/>
</dbReference>
<dbReference type="EC" id="6.2.1.3" evidence="12"/>
<evidence type="ECO:0000256" key="15">
    <source>
        <dbReference type="ARBA" id="ARBA00048666"/>
    </source>
</evidence>
<evidence type="ECO:0000256" key="13">
    <source>
        <dbReference type="ARBA" id="ARBA00036527"/>
    </source>
</evidence>
<feature type="domain" description="AMP-binding enzyme C-terminal" evidence="19">
    <location>
        <begin position="600"/>
        <end position="676"/>
    </location>
</feature>
<feature type="compositionally biased region" description="Low complexity" evidence="16">
    <location>
        <begin position="44"/>
        <end position="55"/>
    </location>
</feature>
<organism evidence="20 21">
    <name type="scientific">Aedes aegypti</name>
    <name type="common">Yellowfever mosquito</name>
    <name type="synonym">Culex aegypti</name>
    <dbReference type="NCBI Taxonomy" id="7159"/>
    <lineage>
        <taxon>Eukaryota</taxon>
        <taxon>Metazoa</taxon>
        <taxon>Ecdysozoa</taxon>
        <taxon>Arthropoda</taxon>
        <taxon>Hexapoda</taxon>
        <taxon>Insecta</taxon>
        <taxon>Pterygota</taxon>
        <taxon>Neoptera</taxon>
        <taxon>Endopterygota</taxon>
        <taxon>Diptera</taxon>
        <taxon>Nematocera</taxon>
        <taxon>Culicoidea</taxon>
        <taxon>Culicidae</taxon>
        <taxon>Culicinae</taxon>
        <taxon>Aedini</taxon>
        <taxon>Aedes</taxon>
        <taxon>Stegomyia</taxon>
    </lineage>
</organism>
<evidence type="ECO:0000256" key="8">
    <source>
        <dbReference type="ARBA" id="ARBA00022832"/>
    </source>
</evidence>
<evidence type="ECO:0000259" key="19">
    <source>
        <dbReference type="Pfam" id="PF13193"/>
    </source>
</evidence>
<comment type="catalytic activity">
    <reaction evidence="11">
        <text>a long-chain fatty acid + ATP + CoA = a long-chain fatty acyl-CoA + AMP + diphosphate</text>
        <dbReference type="Rhea" id="RHEA:15421"/>
        <dbReference type="ChEBI" id="CHEBI:30616"/>
        <dbReference type="ChEBI" id="CHEBI:33019"/>
        <dbReference type="ChEBI" id="CHEBI:57287"/>
        <dbReference type="ChEBI" id="CHEBI:57560"/>
        <dbReference type="ChEBI" id="CHEBI:83139"/>
        <dbReference type="ChEBI" id="CHEBI:456215"/>
        <dbReference type="EC" id="6.2.1.3"/>
    </reaction>
    <physiologicalReaction direction="left-to-right" evidence="11">
        <dbReference type="Rhea" id="RHEA:15422"/>
    </physiologicalReaction>
</comment>
<evidence type="ECO:0000313" key="20">
    <source>
        <dbReference type="EMBL" id="EAT48382.1"/>
    </source>
</evidence>
<dbReference type="eggNOG" id="KOG1179">
    <property type="taxonomic scope" value="Eukaryota"/>
</dbReference>
<evidence type="ECO:0000256" key="2">
    <source>
        <dbReference type="ARBA" id="ARBA00006432"/>
    </source>
</evidence>
<dbReference type="Gene3D" id="3.40.50.12780">
    <property type="entry name" value="N-terminal domain of ligase-like"/>
    <property type="match status" value="1"/>
</dbReference>
<dbReference type="InterPro" id="IPR000873">
    <property type="entry name" value="AMP-dep_synth/lig_dom"/>
</dbReference>
<dbReference type="AlphaFoldDB" id="Q17NU2"/>
<dbReference type="PhylomeDB" id="Q17NU2"/>
<dbReference type="SMR" id="Q17NU2"/>
<protein>
    <recommendedName>
        <fullName evidence="12">long-chain-fatty-acid--CoA ligase</fullName>
        <ecNumber evidence="12">6.2.1.3</ecNumber>
    </recommendedName>
    <alternativeName>
        <fullName evidence="14">Long-chain-fatty-acid--CoA ligase</fullName>
    </alternativeName>
</protein>
<proteinExistence type="inferred from homology"/>
<dbReference type="GO" id="GO:0004467">
    <property type="term" value="F:long-chain fatty acid-CoA ligase activity"/>
    <property type="evidence" value="ECO:0007669"/>
    <property type="project" value="UniProtKB-EC"/>
</dbReference>
<name>Q17NU2_AEDAE</name>
<dbReference type="STRING" id="7159.Q17NU2"/>
<dbReference type="GO" id="GO:0044539">
    <property type="term" value="P:long-chain fatty acid import into cell"/>
    <property type="evidence" value="ECO:0007669"/>
    <property type="project" value="TreeGrafter"/>
</dbReference>
<reference evidence="20" key="1">
    <citation type="submission" date="2005-10" db="EMBL/GenBank/DDBJ databases">
        <authorList>
            <person name="Loftus B.J."/>
            <person name="Nene V.M."/>
            <person name="Hannick L.I."/>
            <person name="Bidwell S."/>
            <person name="Haas B."/>
            <person name="Amedeo P."/>
            <person name="Orvis J."/>
            <person name="Wortman J.R."/>
            <person name="White O.R."/>
            <person name="Salzberg S."/>
            <person name="Shumway M."/>
            <person name="Koo H."/>
            <person name="Zhao Y."/>
            <person name="Holmes M."/>
            <person name="Miller J."/>
            <person name="Schatz M."/>
            <person name="Pop M."/>
            <person name="Pai G."/>
            <person name="Utterback T."/>
            <person name="Rogers Y.-H."/>
            <person name="Kravitz S."/>
            <person name="Fraser C.M."/>
        </authorList>
    </citation>
    <scope>NUCLEOTIDE SEQUENCE</scope>
    <source>
        <strain evidence="20">Liverpool</strain>
    </source>
</reference>
<dbReference type="GO" id="GO:0005324">
    <property type="term" value="F:long-chain fatty acid transmembrane transporter activity"/>
    <property type="evidence" value="ECO:0007669"/>
    <property type="project" value="TreeGrafter"/>
</dbReference>
<sequence>MHLSVVQDDLGLPSIIDIEKGHVENDQATNGVDGDKKQQRFNISSTSSSAVVARSPPGAGSPRSTSERISRVFLYVIQFVGFGCSIAGIVLVWYFMGWEFGLPAVLIGLLAVLIASGKWRWFYIAAVTIPRDVKALARYVKLLMLVKKYNRQNATIADIFAEYVAKQPEKVCLIFEDRKWTFREVNDYSNRVANVFLNNKYKRGEVVGLMLENRPEFVAMWLGLSKLGVIVPLINHNLRKNALLHSVNVANCKALIYGESLRDAVQEIKESLPSSLELFQFNDAVQQPVLDIAHDLASMLQNASKEQPTANVNKPDHHDKLLYIYTSGTTGLPKAAVITHSRFVFITAAIHMVAGFRNDDIFYTPLPLYHTAGGMMSIGQALLFGATVVIRKKFSASQYFADCKKNNCTVGQYIGEMCRYILATPDSGTDKAHKVRLIFGNGLRPQIWPQFVERFNIPRVAEFYGATEGNANIVNIDNTVGAIGFVSRIIPQVYPISIIRADPATGEPIRGKNGLCQLCEPNEPGVFIGKILPNNPSRAFLGYVDKSASEKKIVRDIFKKGDAAFLSGDLLVADERGNLFFKDRTGDTFRWKGENVSTSEVEAEVSNASGYRDTVVYGVEIPNMEGRAGMAAVLDPERQVDLTKLAQTLKETLPSYARPMFVRLLTKDMDMTGTFKLKKLDLQKEGYDPNVIEDALFYLSPKGSYESLTKEVFDQISRGEIRF</sequence>
<dbReference type="InterPro" id="IPR042099">
    <property type="entry name" value="ANL_N_sf"/>
</dbReference>
<evidence type="ECO:0000256" key="5">
    <source>
        <dbReference type="ARBA" id="ARBA00022598"/>
    </source>
</evidence>
<evidence type="ECO:0000256" key="4">
    <source>
        <dbReference type="ARBA" id="ARBA00022475"/>
    </source>
</evidence>
<evidence type="ECO:0000256" key="16">
    <source>
        <dbReference type="SAM" id="MobiDB-lite"/>
    </source>
</evidence>
<dbReference type="HOGENOM" id="CLU_000022_46_2_1"/>
<feature type="transmembrane region" description="Helical" evidence="17">
    <location>
        <begin position="102"/>
        <end position="121"/>
    </location>
</feature>
<evidence type="ECO:0000259" key="18">
    <source>
        <dbReference type="Pfam" id="PF00501"/>
    </source>
</evidence>
<keyword evidence="4" id="KW-1003">Cell membrane</keyword>
<comment type="catalytic activity">
    <reaction evidence="15">
        <text>tetracosanoate + ATP + CoA = tetracosanoyl-CoA + AMP + diphosphate</text>
        <dbReference type="Rhea" id="RHEA:33639"/>
        <dbReference type="ChEBI" id="CHEBI:30616"/>
        <dbReference type="ChEBI" id="CHEBI:31014"/>
        <dbReference type="ChEBI" id="CHEBI:33019"/>
        <dbReference type="ChEBI" id="CHEBI:57287"/>
        <dbReference type="ChEBI" id="CHEBI:65052"/>
        <dbReference type="ChEBI" id="CHEBI:456215"/>
    </reaction>
    <physiologicalReaction direction="left-to-right" evidence="15">
        <dbReference type="Rhea" id="RHEA:33640"/>
    </physiologicalReaction>
</comment>
<keyword evidence="3" id="KW-0813">Transport</keyword>
<comment type="subcellular location">
    <subcellularLocation>
        <location evidence="1">Cell membrane</location>
        <topology evidence="1">Multi-pass membrane protein</topology>
    </subcellularLocation>
</comment>
<dbReference type="EMBL" id="CH477196">
    <property type="protein sequence ID" value="EAT48382.1"/>
    <property type="molecule type" value="Genomic_DNA"/>
</dbReference>
<dbReference type="Gene3D" id="3.30.300.30">
    <property type="match status" value="1"/>
</dbReference>
<dbReference type="FunFam" id="3.40.50.12780:FF:000005">
    <property type="entry name" value="Solute carrier family 27 member 6"/>
    <property type="match status" value="1"/>
</dbReference>
<evidence type="ECO:0000256" key="1">
    <source>
        <dbReference type="ARBA" id="ARBA00004651"/>
    </source>
</evidence>
<dbReference type="InterPro" id="IPR020845">
    <property type="entry name" value="AMP-binding_CS"/>
</dbReference>
<keyword evidence="8" id="KW-0276">Fatty acid metabolism</keyword>
<dbReference type="PaxDb" id="7159-AAEL000572-PA"/>